<reference evidence="2 3" key="1">
    <citation type="submission" date="2020-08" db="EMBL/GenBank/DDBJ databases">
        <title>Genomic Encyclopedia of Type Strains, Phase IV (KMG-IV): sequencing the most valuable type-strain genomes for metagenomic binning, comparative biology and taxonomic classification.</title>
        <authorList>
            <person name="Goeker M."/>
        </authorList>
    </citation>
    <scope>NUCLEOTIDE SEQUENCE [LARGE SCALE GENOMIC DNA]</scope>
    <source>
        <strain evidence="2 3">DSM 27471</strain>
    </source>
</reference>
<dbReference type="InterPro" id="IPR029045">
    <property type="entry name" value="ClpP/crotonase-like_dom_sf"/>
</dbReference>
<comment type="caution">
    <text evidence="2">The sequence shown here is derived from an EMBL/GenBank/DDBJ whole genome shotgun (WGS) entry which is preliminary data.</text>
</comment>
<name>A0A7W5DT54_9PORP</name>
<evidence type="ECO:0000313" key="2">
    <source>
        <dbReference type="EMBL" id="MBB3188606.1"/>
    </source>
</evidence>
<dbReference type="Pfam" id="PF14684">
    <property type="entry name" value="Tricorn_C1"/>
    <property type="match status" value="1"/>
</dbReference>
<dbReference type="SUPFAM" id="SSF52096">
    <property type="entry name" value="ClpP/crotonase"/>
    <property type="match status" value="1"/>
</dbReference>
<sequence>MGNGKCQTITMISTNKITYARSCIRALKGIAVTVMAISFSACQMTVSTPKDIYDYTTNFNALWNIMDQHYCFFTTKHINWDSIGTVYRHRLETMDTLNDVTFFNLCGNMLNELKDGHVNLTAPFNMSRYWAWFQDYPANFNSNIIFSNRYLGSNYRIAGGFDYNVIPNTRVGYIYYPDFTDSFSNANLSYIIASLSKCDGLIIDVRDNSGGTLTYAEAIASRFTTKTMKYGYISHKTGPGHDDFSTPEAEYITPYATTSVIDNWVTKPVVVLTNRLCYSATNEFVSMMKELPNVTIIGDQTGGGGGLPMSSELPNGWTVRYSACPMYDANMNTIEFGILPDIHVDMTASDMSKGIDTIIQTAIQYIEQQ</sequence>
<keyword evidence="3" id="KW-1185">Reference proteome</keyword>
<dbReference type="Gene3D" id="3.30.750.44">
    <property type="match status" value="1"/>
</dbReference>
<protein>
    <recommendedName>
        <fullName evidence="1">Tail specific protease domain-containing protein</fullName>
    </recommendedName>
</protein>
<dbReference type="GO" id="GO:0006508">
    <property type="term" value="P:proteolysis"/>
    <property type="evidence" value="ECO:0007669"/>
    <property type="project" value="InterPro"/>
</dbReference>
<dbReference type="Pfam" id="PF03572">
    <property type="entry name" value="Peptidase_S41"/>
    <property type="match status" value="1"/>
</dbReference>
<dbReference type="CDD" id="cd07563">
    <property type="entry name" value="Peptidase_S41_IRBP"/>
    <property type="match status" value="1"/>
</dbReference>
<proteinExistence type="predicted"/>
<dbReference type="PANTHER" id="PTHR11261:SF3">
    <property type="entry name" value="RETINOL-BINDING PROTEIN 3"/>
    <property type="match status" value="1"/>
</dbReference>
<dbReference type="InterPro" id="IPR005151">
    <property type="entry name" value="Tail-specific_protease"/>
</dbReference>
<dbReference type="EMBL" id="JACHYB010000002">
    <property type="protein sequence ID" value="MBB3188606.1"/>
    <property type="molecule type" value="Genomic_DNA"/>
</dbReference>
<accession>A0A7W5DT54</accession>
<dbReference type="GO" id="GO:0008236">
    <property type="term" value="F:serine-type peptidase activity"/>
    <property type="evidence" value="ECO:0007669"/>
    <property type="project" value="InterPro"/>
</dbReference>
<dbReference type="PANTHER" id="PTHR11261">
    <property type="entry name" value="INTERPHOTORECEPTOR RETINOID-BINDING PROTEIN"/>
    <property type="match status" value="1"/>
</dbReference>
<evidence type="ECO:0000313" key="3">
    <source>
        <dbReference type="Proteomes" id="UP000544222"/>
    </source>
</evidence>
<gene>
    <name evidence="2" type="ORF">FHX64_002804</name>
</gene>
<feature type="domain" description="Tail specific protease" evidence="1">
    <location>
        <begin position="137"/>
        <end position="345"/>
    </location>
</feature>
<dbReference type="SMART" id="SM00245">
    <property type="entry name" value="TSPc"/>
    <property type="match status" value="1"/>
</dbReference>
<organism evidence="2 3">
    <name type="scientific">Microbacter margulisiae</name>
    <dbReference type="NCBI Taxonomy" id="1350067"/>
    <lineage>
        <taxon>Bacteria</taxon>
        <taxon>Pseudomonadati</taxon>
        <taxon>Bacteroidota</taxon>
        <taxon>Bacteroidia</taxon>
        <taxon>Bacteroidales</taxon>
        <taxon>Porphyromonadaceae</taxon>
        <taxon>Microbacter</taxon>
    </lineage>
</organism>
<dbReference type="Gene3D" id="3.90.226.10">
    <property type="entry name" value="2-enoyl-CoA Hydratase, Chain A, domain 1"/>
    <property type="match status" value="1"/>
</dbReference>
<dbReference type="InterPro" id="IPR028204">
    <property type="entry name" value="Tricorn_C1"/>
</dbReference>
<dbReference type="Proteomes" id="UP000544222">
    <property type="component" value="Unassembled WGS sequence"/>
</dbReference>
<evidence type="ECO:0000259" key="1">
    <source>
        <dbReference type="SMART" id="SM00245"/>
    </source>
</evidence>
<dbReference type="AlphaFoldDB" id="A0A7W5DT54"/>